<dbReference type="InterPro" id="IPR002156">
    <property type="entry name" value="RNaseH_domain"/>
</dbReference>
<dbReference type="Pfam" id="PF17921">
    <property type="entry name" value="Integrase_H2C2"/>
    <property type="match status" value="1"/>
</dbReference>
<dbReference type="SUPFAM" id="SSF53098">
    <property type="entry name" value="Ribonuclease H-like"/>
    <property type="match status" value="2"/>
</dbReference>
<dbReference type="AlphaFoldDB" id="A0A6P4C6S2"/>
<protein>
    <submittedName>
        <fullName evidence="3">Uncharacterized protein LOC107470753</fullName>
    </submittedName>
</protein>
<evidence type="ECO:0000313" key="2">
    <source>
        <dbReference type="Proteomes" id="UP000515211"/>
    </source>
</evidence>
<dbReference type="GO" id="GO:0003676">
    <property type="term" value="F:nucleic acid binding"/>
    <property type="evidence" value="ECO:0007669"/>
    <property type="project" value="InterPro"/>
</dbReference>
<dbReference type="GeneID" id="107470753"/>
<dbReference type="RefSeq" id="XP_015945644.1">
    <property type="nucleotide sequence ID" value="XM_016090158.1"/>
</dbReference>
<organism evidence="2 3">
    <name type="scientific">Arachis duranensis</name>
    <name type="common">Wild peanut</name>
    <dbReference type="NCBI Taxonomy" id="130453"/>
    <lineage>
        <taxon>Eukaryota</taxon>
        <taxon>Viridiplantae</taxon>
        <taxon>Streptophyta</taxon>
        <taxon>Embryophyta</taxon>
        <taxon>Tracheophyta</taxon>
        <taxon>Spermatophyta</taxon>
        <taxon>Magnoliopsida</taxon>
        <taxon>eudicotyledons</taxon>
        <taxon>Gunneridae</taxon>
        <taxon>Pentapetalae</taxon>
        <taxon>rosids</taxon>
        <taxon>fabids</taxon>
        <taxon>Fabales</taxon>
        <taxon>Fabaceae</taxon>
        <taxon>Papilionoideae</taxon>
        <taxon>50 kb inversion clade</taxon>
        <taxon>dalbergioids sensu lato</taxon>
        <taxon>Dalbergieae</taxon>
        <taxon>Pterocarpus clade</taxon>
        <taxon>Arachis</taxon>
    </lineage>
</organism>
<dbReference type="Proteomes" id="UP000515211">
    <property type="component" value="Chromosome 10"/>
</dbReference>
<dbReference type="PANTHER" id="PTHR48475:SF2">
    <property type="entry name" value="RIBONUCLEASE H"/>
    <property type="match status" value="1"/>
</dbReference>
<sequence length="381" mass="43496">MVQWAIELSEFDLKYEVRTAIKAQYLTDFLAEYVGDQEKKSTTWELYIDGSSNKVGSGAGIILVSEGRTQIEISLKFEFPASNNQVKYEALIAGLKLAEEVSATKVMVFSDSQVVTFQINGEYQAKYPNMKRYLDKTLEHLRRFEETEVKHITRDLNSRVDSLSKLASTKSGGNNRSLIQETLLEPFVVKTEAVQDVFEVVGLDLGWMKPLVEYLKFDILSKEEKEAKKIRREAQNYTLVKNILYKKRISTPLLKCVPTSKTTEVLEEVHNRICVNHLGARSLARKVIRAGFYWSTLQKESTEFVKKCQPCQMYANFHVAHPEELISITFSWPFAKWGLDLLGPFSQTPGQVKYLIVGVDYFTKWIEAVGVCMGRVKPGLM</sequence>
<dbReference type="PROSITE" id="PS50879">
    <property type="entry name" value="RNASE_H_1"/>
    <property type="match status" value="1"/>
</dbReference>
<keyword evidence="2" id="KW-1185">Reference proteome</keyword>
<dbReference type="Gene3D" id="1.10.340.70">
    <property type="match status" value="1"/>
</dbReference>
<evidence type="ECO:0000259" key="1">
    <source>
        <dbReference type="PROSITE" id="PS50879"/>
    </source>
</evidence>
<dbReference type="CDD" id="cd09279">
    <property type="entry name" value="RNase_HI_like"/>
    <property type="match status" value="1"/>
</dbReference>
<accession>A0A6P4C6S2</accession>
<dbReference type="PANTHER" id="PTHR48475">
    <property type="entry name" value="RIBONUCLEASE H"/>
    <property type="match status" value="1"/>
</dbReference>
<dbReference type="Gene3D" id="3.30.420.10">
    <property type="entry name" value="Ribonuclease H-like superfamily/Ribonuclease H"/>
    <property type="match status" value="2"/>
</dbReference>
<feature type="domain" description="RNase H type-1" evidence="1">
    <location>
        <begin position="40"/>
        <end position="169"/>
    </location>
</feature>
<dbReference type="KEGG" id="adu:107470753"/>
<reference evidence="3" key="2">
    <citation type="submission" date="2025-08" db="UniProtKB">
        <authorList>
            <consortium name="RefSeq"/>
        </authorList>
    </citation>
    <scope>IDENTIFICATION</scope>
    <source>
        <tissue evidence="3">Whole plant</tissue>
    </source>
</reference>
<reference evidence="2" key="1">
    <citation type="journal article" date="2016" name="Nat. Genet.">
        <title>The genome sequences of Arachis duranensis and Arachis ipaensis, the diploid ancestors of cultivated peanut.</title>
        <authorList>
            <person name="Bertioli D.J."/>
            <person name="Cannon S.B."/>
            <person name="Froenicke L."/>
            <person name="Huang G."/>
            <person name="Farmer A.D."/>
            <person name="Cannon E.K."/>
            <person name="Liu X."/>
            <person name="Gao D."/>
            <person name="Clevenger J."/>
            <person name="Dash S."/>
            <person name="Ren L."/>
            <person name="Moretzsohn M.C."/>
            <person name="Shirasawa K."/>
            <person name="Huang W."/>
            <person name="Vidigal B."/>
            <person name="Abernathy B."/>
            <person name="Chu Y."/>
            <person name="Niederhuth C.E."/>
            <person name="Umale P."/>
            <person name="Araujo A.C."/>
            <person name="Kozik A."/>
            <person name="Kim K.D."/>
            <person name="Burow M.D."/>
            <person name="Varshney R.K."/>
            <person name="Wang X."/>
            <person name="Zhang X."/>
            <person name="Barkley N."/>
            <person name="Guimaraes P.M."/>
            <person name="Isobe S."/>
            <person name="Guo B."/>
            <person name="Liao B."/>
            <person name="Stalker H.T."/>
            <person name="Schmitz R.J."/>
            <person name="Scheffler B.E."/>
            <person name="Leal-Bertioli S.C."/>
            <person name="Xun X."/>
            <person name="Jackson S.A."/>
            <person name="Michelmore R."/>
            <person name="Ozias-Akins P."/>
        </authorList>
    </citation>
    <scope>NUCLEOTIDE SEQUENCE [LARGE SCALE GENOMIC DNA]</scope>
    <source>
        <strain evidence="2">cv. V14167</strain>
    </source>
</reference>
<name>A0A6P4C6S2_ARADU</name>
<gene>
    <name evidence="3" type="primary">LOC107470753</name>
</gene>
<dbReference type="Pfam" id="PF13456">
    <property type="entry name" value="RVT_3"/>
    <property type="match status" value="1"/>
</dbReference>
<dbReference type="GO" id="GO:0004523">
    <property type="term" value="F:RNA-DNA hybrid ribonuclease activity"/>
    <property type="evidence" value="ECO:0007669"/>
    <property type="project" value="InterPro"/>
</dbReference>
<dbReference type="InterPro" id="IPR012337">
    <property type="entry name" value="RNaseH-like_sf"/>
</dbReference>
<dbReference type="InterPro" id="IPR041588">
    <property type="entry name" value="Integrase_H2C2"/>
</dbReference>
<evidence type="ECO:0000313" key="3">
    <source>
        <dbReference type="RefSeq" id="XP_015945644.1"/>
    </source>
</evidence>
<proteinExistence type="predicted"/>
<dbReference type="InterPro" id="IPR036397">
    <property type="entry name" value="RNaseH_sf"/>
</dbReference>